<reference evidence="2" key="1">
    <citation type="submission" date="2018-06" db="EMBL/GenBank/DDBJ databases">
        <title>Genome assembly of Danube salmon.</title>
        <authorList>
            <person name="Macqueen D.J."/>
            <person name="Gundappa M.K."/>
        </authorList>
    </citation>
    <scope>NUCLEOTIDE SEQUENCE [LARGE SCALE GENOMIC DNA]</scope>
</reference>
<dbReference type="AlphaFoldDB" id="A0A4W5MMF8"/>
<evidence type="ECO:0000313" key="2">
    <source>
        <dbReference type="Proteomes" id="UP000314982"/>
    </source>
</evidence>
<name>A0A4W5MMF8_9TELE</name>
<reference evidence="1" key="3">
    <citation type="submission" date="2025-09" db="UniProtKB">
        <authorList>
            <consortium name="Ensembl"/>
        </authorList>
    </citation>
    <scope>IDENTIFICATION</scope>
</reference>
<protein>
    <submittedName>
        <fullName evidence="1">TNNI3 interacting kinase</fullName>
    </submittedName>
</protein>
<reference evidence="1" key="2">
    <citation type="submission" date="2025-08" db="UniProtKB">
        <authorList>
            <consortium name="Ensembl"/>
        </authorList>
    </citation>
    <scope>IDENTIFICATION</scope>
</reference>
<organism evidence="1 2">
    <name type="scientific">Hucho hucho</name>
    <name type="common">huchen</name>
    <dbReference type="NCBI Taxonomy" id="62062"/>
    <lineage>
        <taxon>Eukaryota</taxon>
        <taxon>Metazoa</taxon>
        <taxon>Chordata</taxon>
        <taxon>Craniata</taxon>
        <taxon>Vertebrata</taxon>
        <taxon>Euteleostomi</taxon>
        <taxon>Actinopterygii</taxon>
        <taxon>Neopterygii</taxon>
        <taxon>Teleostei</taxon>
        <taxon>Protacanthopterygii</taxon>
        <taxon>Salmoniformes</taxon>
        <taxon>Salmonidae</taxon>
        <taxon>Salmoninae</taxon>
        <taxon>Hucho</taxon>
    </lineage>
</organism>
<dbReference type="Ensembl" id="ENSHHUT00000040529.1">
    <property type="protein sequence ID" value="ENSHHUP00000038998.1"/>
    <property type="gene ID" value="ENSHHUG00000024211.1"/>
</dbReference>
<proteinExistence type="predicted"/>
<accession>A0A4W5MMF8</accession>
<dbReference type="GeneTree" id="ENSGT00940000159131"/>
<dbReference type="Proteomes" id="UP000314982">
    <property type="component" value="Unassembled WGS sequence"/>
</dbReference>
<sequence length="81" mass="9388">MGNYKSRPTQTCTDEWKKKVSESYSVIIERLEDDLRIKDSELIDLKQVFSSDEAFQKVNLNYRTESGLSLLHLCCMCGVFC</sequence>
<keyword evidence="2" id="KW-1185">Reference proteome</keyword>
<evidence type="ECO:0000313" key="1">
    <source>
        <dbReference type="Ensembl" id="ENSHHUP00000038998.1"/>
    </source>
</evidence>